<comment type="caution">
    <text evidence="1">The sequence shown here is derived from an EMBL/GenBank/DDBJ whole genome shotgun (WGS) entry which is preliminary data.</text>
</comment>
<organism evidence="1">
    <name type="scientific">Thermomicrobium roseum</name>
    <dbReference type="NCBI Taxonomy" id="500"/>
    <lineage>
        <taxon>Bacteria</taxon>
        <taxon>Pseudomonadati</taxon>
        <taxon>Thermomicrobiota</taxon>
        <taxon>Thermomicrobia</taxon>
        <taxon>Thermomicrobiales</taxon>
        <taxon>Thermomicrobiaceae</taxon>
        <taxon>Thermomicrobium</taxon>
    </lineage>
</organism>
<accession>A0A7C5RTM7</accession>
<dbReference type="AlphaFoldDB" id="A0A7C5RTM7"/>
<evidence type="ECO:0000313" key="1">
    <source>
        <dbReference type="EMBL" id="HHM96966.1"/>
    </source>
</evidence>
<sequence length="63" mass="7024">MEKRYLGKEQLVVRACIHRAADAGGAASLSGVMERWGERWCLQGVDRVIADLVAELYTGVMMR</sequence>
<gene>
    <name evidence="1" type="ORF">ENM21_07130</name>
</gene>
<name>A0A7C5RTM7_THERO</name>
<protein>
    <submittedName>
        <fullName evidence="1">Uncharacterized protein</fullName>
    </submittedName>
</protein>
<dbReference type="EMBL" id="DRWX01000330">
    <property type="protein sequence ID" value="HHM96966.1"/>
    <property type="molecule type" value="Genomic_DNA"/>
</dbReference>
<reference evidence="1" key="1">
    <citation type="journal article" date="2020" name="mSystems">
        <title>Genome- and Community-Level Interaction Insights into Carbon Utilization and Element Cycling Functions of Hydrothermarchaeota in Hydrothermal Sediment.</title>
        <authorList>
            <person name="Zhou Z."/>
            <person name="Liu Y."/>
            <person name="Xu W."/>
            <person name="Pan J."/>
            <person name="Luo Z.H."/>
            <person name="Li M."/>
        </authorList>
    </citation>
    <scope>NUCLEOTIDE SEQUENCE [LARGE SCALE GENOMIC DNA]</scope>
    <source>
        <strain evidence="1">SpSt-1065</strain>
    </source>
</reference>
<proteinExistence type="predicted"/>